<gene>
    <name evidence="1" type="ORF">OM074_15895</name>
</gene>
<keyword evidence="2" id="KW-1185">Reference proteome</keyword>
<reference evidence="1" key="1">
    <citation type="submission" date="2022-10" db="EMBL/GenBank/DDBJ databases">
        <authorList>
            <person name="Yu W.X."/>
        </authorList>
    </citation>
    <scope>NUCLEOTIDE SEQUENCE</scope>
    <source>
        <strain evidence="1">D04</strain>
    </source>
</reference>
<protein>
    <recommendedName>
        <fullName evidence="3">Secretion system C-terminal sorting domain-containing protein</fullName>
    </recommendedName>
</protein>
<dbReference type="EMBL" id="JAPDPI010000038">
    <property type="protein sequence ID" value="MCW3807119.1"/>
    <property type="molecule type" value="Genomic_DNA"/>
</dbReference>
<accession>A0AAE3MGF8</accession>
<dbReference type="AlphaFoldDB" id="A0AAE3MGF8"/>
<organism evidence="1 2">
    <name type="scientific">Plebeiibacterium marinum</name>
    <dbReference type="NCBI Taxonomy" id="2992111"/>
    <lineage>
        <taxon>Bacteria</taxon>
        <taxon>Pseudomonadati</taxon>
        <taxon>Bacteroidota</taxon>
        <taxon>Bacteroidia</taxon>
        <taxon>Marinilabiliales</taxon>
        <taxon>Marinilabiliaceae</taxon>
        <taxon>Plebeiibacterium</taxon>
    </lineage>
</organism>
<name>A0AAE3MGF8_9BACT</name>
<sequence length="344" mass="38058">MKKTLQLFILIVLCLYSTGIYSQSTGIIYIYNDSESLINVYAGTNINADLEVVDRIKSYGYEVTAISLPVISDWTTEQQAQLENAALVIIGRGISSSNFTGANADLWNNLEVPVICTNLWALRSDKMGWFNTTTASHDNTQEAVLEATILETSDVVFEGINTPVAWWSGQYDILPDVAADICSGTVMATTSYGFPLFVRFPANQACHNGSSPATPKGERVFFGIGNDNIRIDGMTVFNYYGYTDEAHNIFMREIGRLSGITTSTNYVNKDKTDLKVFYNSREITVSMKGLTKINIFSIVGQLQESITVKSDQEIISLSQYNSGVFVIVAYDKDGKKATEKVMIQ</sequence>
<evidence type="ECO:0000313" key="1">
    <source>
        <dbReference type="EMBL" id="MCW3807119.1"/>
    </source>
</evidence>
<comment type="caution">
    <text evidence="1">The sequence shown here is derived from an EMBL/GenBank/DDBJ whole genome shotgun (WGS) entry which is preliminary data.</text>
</comment>
<dbReference type="RefSeq" id="WP_301201211.1">
    <property type="nucleotide sequence ID" value="NZ_JAPDPI010000038.1"/>
</dbReference>
<proteinExistence type="predicted"/>
<evidence type="ECO:0000313" key="2">
    <source>
        <dbReference type="Proteomes" id="UP001207408"/>
    </source>
</evidence>
<dbReference type="Proteomes" id="UP001207408">
    <property type="component" value="Unassembled WGS sequence"/>
</dbReference>
<evidence type="ECO:0008006" key="3">
    <source>
        <dbReference type="Google" id="ProtNLM"/>
    </source>
</evidence>